<sequence>MWDIKEFQDKLKSNKKASKPSFTEAGKENPVAVDDRERGIETPFVKYITVSSIEASHKMAISDVRWLAKSMEVSPAWENPKT</sequence>
<dbReference type="OrthoDB" id="6619788at2759"/>
<protein>
    <submittedName>
        <fullName evidence="2">Uncharacterized protein</fullName>
    </submittedName>
</protein>
<gene>
    <name evidence="2" type="ORF">BJ554DRAFT_6124</name>
</gene>
<evidence type="ECO:0000313" key="2">
    <source>
        <dbReference type="EMBL" id="KAG5461647.1"/>
    </source>
</evidence>
<name>A0A8H8DKY3_9FUNG</name>
<keyword evidence="3" id="KW-1185">Reference proteome</keyword>
<proteinExistence type="predicted"/>
<dbReference type="AlphaFoldDB" id="A0A8H8DKY3"/>
<reference evidence="2 3" key="1">
    <citation type="journal article" name="Sci. Rep.">
        <title>Genome-scale phylogenetic analyses confirm Olpidium as the closest living zoosporic fungus to the non-flagellated, terrestrial fungi.</title>
        <authorList>
            <person name="Chang Y."/>
            <person name="Rochon D."/>
            <person name="Sekimoto S."/>
            <person name="Wang Y."/>
            <person name="Chovatia M."/>
            <person name="Sandor L."/>
            <person name="Salamov A."/>
            <person name="Grigoriev I.V."/>
            <person name="Stajich J.E."/>
            <person name="Spatafora J.W."/>
        </authorList>
    </citation>
    <scope>NUCLEOTIDE SEQUENCE [LARGE SCALE GENOMIC DNA]</scope>
    <source>
        <strain evidence="2">S191</strain>
    </source>
</reference>
<evidence type="ECO:0000313" key="3">
    <source>
        <dbReference type="Proteomes" id="UP000673691"/>
    </source>
</evidence>
<feature type="region of interest" description="Disordered" evidence="1">
    <location>
        <begin position="13"/>
        <end position="34"/>
    </location>
</feature>
<accession>A0A8H8DKY3</accession>
<dbReference type="Proteomes" id="UP000673691">
    <property type="component" value="Unassembled WGS sequence"/>
</dbReference>
<organism evidence="2 3">
    <name type="scientific">Olpidium bornovanus</name>
    <dbReference type="NCBI Taxonomy" id="278681"/>
    <lineage>
        <taxon>Eukaryota</taxon>
        <taxon>Fungi</taxon>
        <taxon>Fungi incertae sedis</taxon>
        <taxon>Olpidiomycota</taxon>
        <taxon>Olpidiomycotina</taxon>
        <taxon>Olpidiomycetes</taxon>
        <taxon>Olpidiales</taxon>
        <taxon>Olpidiaceae</taxon>
        <taxon>Olpidium</taxon>
    </lineage>
</organism>
<dbReference type="EMBL" id="JAEFCI010003341">
    <property type="protein sequence ID" value="KAG5461647.1"/>
    <property type="molecule type" value="Genomic_DNA"/>
</dbReference>
<evidence type="ECO:0000256" key="1">
    <source>
        <dbReference type="SAM" id="MobiDB-lite"/>
    </source>
</evidence>
<comment type="caution">
    <text evidence="2">The sequence shown here is derived from an EMBL/GenBank/DDBJ whole genome shotgun (WGS) entry which is preliminary data.</text>
</comment>